<dbReference type="EC" id="1.5.1.3" evidence="3 8"/>
<name>G4RFC4_PELHB</name>
<dbReference type="InterPro" id="IPR017925">
    <property type="entry name" value="DHFR_CS"/>
</dbReference>
<dbReference type="PRINTS" id="PR00070">
    <property type="entry name" value="DHFR"/>
</dbReference>
<comment type="catalytic activity">
    <reaction evidence="8">
        <text>(6S)-5,6,7,8-tetrahydrofolate + NADP(+) = 7,8-dihydrofolate + NADPH + H(+)</text>
        <dbReference type="Rhea" id="RHEA:15009"/>
        <dbReference type="ChEBI" id="CHEBI:15378"/>
        <dbReference type="ChEBI" id="CHEBI:57451"/>
        <dbReference type="ChEBI" id="CHEBI:57453"/>
        <dbReference type="ChEBI" id="CHEBI:57783"/>
        <dbReference type="ChEBI" id="CHEBI:58349"/>
        <dbReference type="EC" id="1.5.1.3"/>
    </reaction>
</comment>
<dbReference type="RefSeq" id="WP_014131111.1">
    <property type="nucleotide sequence ID" value="NC_016078.1"/>
</dbReference>
<dbReference type="CDD" id="cd00209">
    <property type="entry name" value="DHFR"/>
    <property type="match status" value="1"/>
</dbReference>
<evidence type="ECO:0000313" key="12">
    <source>
        <dbReference type="Proteomes" id="UP000008850"/>
    </source>
</evidence>
<dbReference type="HOGENOM" id="CLU_043966_5_0_5"/>
<evidence type="ECO:0000259" key="10">
    <source>
        <dbReference type="PROSITE" id="PS51330"/>
    </source>
</evidence>
<dbReference type="Proteomes" id="UP000008850">
    <property type="component" value="Chromosome"/>
</dbReference>
<dbReference type="PIRSF" id="PIRSF000194">
    <property type="entry name" value="DHFR"/>
    <property type="match status" value="1"/>
</dbReference>
<evidence type="ECO:0000313" key="11">
    <source>
        <dbReference type="EMBL" id="AEQ51962.1"/>
    </source>
</evidence>
<dbReference type="PANTHER" id="PTHR48069">
    <property type="entry name" value="DIHYDROFOLATE REDUCTASE"/>
    <property type="match status" value="1"/>
</dbReference>
<dbReference type="UniPathway" id="UPA00077">
    <property type="reaction ID" value="UER00158"/>
</dbReference>
<dbReference type="GO" id="GO:0005829">
    <property type="term" value="C:cytosol"/>
    <property type="evidence" value="ECO:0007669"/>
    <property type="project" value="TreeGrafter"/>
</dbReference>
<evidence type="ECO:0000256" key="1">
    <source>
        <dbReference type="ARBA" id="ARBA00004903"/>
    </source>
</evidence>
<dbReference type="GO" id="GO:0046655">
    <property type="term" value="P:folic acid metabolic process"/>
    <property type="evidence" value="ECO:0007669"/>
    <property type="project" value="TreeGrafter"/>
</dbReference>
<sequence>MSAVIAMIAAVGRNGAIGAGGDLPWRLPTDFAFYKRTTMGKPLIMGRKTFESIGKPLAGRTNIVVTRSADFAAEGVEVFGDLAAAIARGREIAGRDGVDEVFINGGGEIYRAAMPLAERLYITHVDAAPDGDTYFPQIDPAVWAGTVLSEIVPGEKDSAGFAITVYERR</sequence>
<proteinExistence type="inferred from homology"/>
<dbReference type="FunFam" id="3.40.430.10:FF:000001">
    <property type="entry name" value="Dihydrofolate reductase"/>
    <property type="match status" value="1"/>
</dbReference>
<dbReference type="KEGG" id="phl:KKY_1952"/>
<evidence type="ECO:0000256" key="8">
    <source>
        <dbReference type="PIRNR" id="PIRNR000194"/>
    </source>
</evidence>
<evidence type="ECO:0000256" key="3">
    <source>
        <dbReference type="ARBA" id="ARBA00012856"/>
    </source>
</evidence>
<keyword evidence="5 8" id="KW-0521">NADP</keyword>
<protein>
    <recommendedName>
        <fullName evidence="3 8">Dihydrofolate reductase</fullName>
        <ecNumber evidence="3 8">1.5.1.3</ecNumber>
    </recommendedName>
</protein>
<dbReference type="GO" id="GO:0070401">
    <property type="term" value="F:NADP+ binding"/>
    <property type="evidence" value="ECO:0007669"/>
    <property type="project" value="UniProtKB-ARBA"/>
</dbReference>
<dbReference type="PATRIC" id="fig|1082931.4.peg.1921"/>
<feature type="domain" description="DHFR" evidence="10">
    <location>
        <begin position="4"/>
        <end position="168"/>
    </location>
</feature>
<dbReference type="GO" id="GO:0046654">
    <property type="term" value="P:tetrahydrofolate biosynthetic process"/>
    <property type="evidence" value="ECO:0007669"/>
    <property type="project" value="UniProtKB-UniPathway"/>
</dbReference>
<evidence type="ECO:0000256" key="7">
    <source>
        <dbReference type="ARBA" id="ARBA00025067"/>
    </source>
</evidence>
<comment type="similarity">
    <text evidence="2 8 9">Belongs to the dihydrofolate reductase family.</text>
</comment>
<dbReference type="EMBL" id="CP003075">
    <property type="protein sequence ID" value="AEQ51962.1"/>
    <property type="molecule type" value="Genomic_DNA"/>
</dbReference>
<dbReference type="InterPro" id="IPR024072">
    <property type="entry name" value="DHFR-like_dom_sf"/>
</dbReference>
<dbReference type="GO" id="GO:0046452">
    <property type="term" value="P:dihydrofolate metabolic process"/>
    <property type="evidence" value="ECO:0007669"/>
    <property type="project" value="TreeGrafter"/>
</dbReference>
<dbReference type="InterPro" id="IPR012259">
    <property type="entry name" value="DHFR"/>
</dbReference>
<dbReference type="InterPro" id="IPR001796">
    <property type="entry name" value="DHFR_dom"/>
</dbReference>
<dbReference type="SUPFAM" id="SSF53597">
    <property type="entry name" value="Dihydrofolate reductase-like"/>
    <property type="match status" value="1"/>
</dbReference>
<dbReference type="STRING" id="1082931.KKY_1952"/>
<dbReference type="eggNOG" id="COG0262">
    <property type="taxonomic scope" value="Bacteria"/>
</dbReference>
<dbReference type="Gene3D" id="3.40.430.10">
    <property type="entry name" value="Dihydrofolate Reductase, subunit A"/>
    <property type="match status" value="1"/>
</dbReference>
<dbReference type="GO" id="GO:0006730">
    <property type="term" value="P:one-carbon metabolic process"/>
    <property type="evidence" value="ECO:0007669"/>
    <property type="project" value="UniProtKB-KW"/>
</dbReference>
<evidence type="ECO:0000256" key="6">
    <source>
        <dbReference type="ARBA" id="ARBA00023002"/>
    </source>
</evidence>
<keyword evidence="12" id="KW-1185">Reference proteome</keyword>
<evidence type="ECO:0000256" key="2">
    <source>
        <dbReference type="ARBA" id="ARBA00009539"/>
    </source>
</evidence>
<keyword evidence="4 8" id="KW-0554">One-carbon metabolism</keyword>
<evidence type="ECO:0000256" key="5">
    <source>
        <dbReference type="ARBA" id="ARBA00022857"/>
    </source>
</evidence>
<keyword evidence="6 8" id="KW-0560">Oxidoreductase</keyword>
<dbReference type="Pfam" id="PF00186">
    <property type="entry name" value="DHFR_1"/>
    <property type="match status" value="1"/>
</dbReference>
<comment type="function">
    <text evidence="7 8">Key enzyme in folate metabolism. Catalyzes an essential reaction for de novo glycine and purine synthesis, and for DNA precursor synthesis.</text>
</comment>
<organism evidence="11 12">
    <name type="scientific">Pelagibacterium halotolerans (strain DSM 22347 / JCM 15775 / CGMCC 1.7692 / B2)</name>
    <dbReference type="NCBI Taxonomy" id="1082931"/>
    <lineage>
        <taxon>Bacteria</taxon>
        <taxon>Pseudomonadati</taxon>
        <taxon>Pseudomonadota</taxon>
        <taxon>Alphaproteobacteria</taxon>
        <taxon>Hyphomicrobiales</taxon>
        <taxon>Devosiaceae</taxon>
        <taxon>Pelagibacterium</taxon>
    </lineage>
</organism>
<evidence type="ECO:0000256" key="4">
    <source>
        <dbReference type="ARBA" id="ARBA00022563"/>
    </source>
</evidence>
<accession>G4RFC4</accession>
<reference evidence="11 12" key="1">
    <citation type="journal article" date="2012" name="J. Bacteriol.">
        <title>Complete genome sequence of Pelagibacterium halotolerans B2T.</title>
        <authorList>
            <person name="Huo Y.Y."/>
            <person name="Cheng H."/>
            <person name="Han X.F."/>
            <person name="Jiang X.W."/>
            <person name="Sun C."/>
            <person name="Zhang X.Q."/>
            <person name="Zhu X.F."/>
            <person name="Liu Y.F."/>
            <person name="Li P.F."/>
            <person name="Ni P.X."/>
            <person name="Wu M."/>
        </authorList>
    </citation>
    <scope>NUCLEOTIDE SEQUENCE [LARGE SCALE GENOMIC DNA]</scope>
    <source>
        <strain evidence="12">DSM 22347 / JCM 15775 / CGMCC 1.7692 / B2</strain>
    </source>
</reference>
<dbReference type="PROSITE" id="PS51330">
    <property type="entry name" value="DHFR_2"/>
    <property type="match status" value="1"/>
</dbReference>
<comment type="pathway">
    <text evidence="1 8">Cofactor biosynthesis; tetrahydrofolate biosynthesis; 5,6,7,8-tetrahydrofolate from 7,8-dihydrofolate: step 1/1.</text>
</comment>
<dbReference type="PANTHER" id="PTHR48069:SF3">
    <property type="entry name" value="DIHYDROFOLATE REDUCTASE"/>
    <property type="match status" value="1"/>
</dbReference>
<dbReference type="PROSITE" id="PS00075">
    <property type="entry name" value="DHFR_1"/>
    <property type="match status" value="1"/>
</dbReference>
<evidence type="ECO:0000256" key="9">
    <source>
        <dbReference type="RuleBase" id="RU004474"/>
    </source>
</evidence>
<gene>
    <name evidence="11" type="ordered locus">KKY_1952</name>
</gene>
<dbReference type="GO" id="GO:0004146">
    <property type="term" value="F:dihydrofolate reductase activity"/>
    <property type="evidence" value="ECO:0007669"/>
    <property type="project" value="UniProtKB-EC"/>
</dbReference>
<dbReference type="AlphaFoldDB" id="G4RFC4"/>